<comment type="caution">
    <text evidence="4">The sequence shown here is derived from an EMBL/GenBank/DDBJ whole genome shotgun (WGS) entry which is preliminary data.</text>
</comment>
<dbReference type="Gene3D" id="1.10.1380.10">
    <property type="entry name" value="Neutral endopeptidase , domain2"/>
    <property type="match status" value="1"/>
</dbReference>
<evidence type="ECO:0000259" key="3">
    <source>
        <dbReference type="Pfam" id="PF05649"/>
    </source>
</evidence>
<organism evidence="4 5">
    <name type="scientific">Cylicocyclus nassatus</name>
    <name type="common">Nematode worm</name>
    <dbReference type="NCBI Taxonomy" id="53992"/>
    <lineage>
        <taxon>Eukaryota</taxon>
        <taxon>Metazoa</taxon>
        <taxon>Ecdysozoa</taxon>
        <taxon>Nematoda</taxon>
        <taxon>Chromadorea</taxon>
        <taxon>Rhabditida</taxon>
        <taxon>Rhabditina</taxon>
        <taxon>Rhabditomorpha</taxon>
        <taxon>Strongyloidea</taxon>
        <taxon>Strongylidae</taxon>
        <taxon>Cylicocyclus</taxon>
    </lineage>
</organism>
<accession>A0AA36M950</accession>
<evidence type="ECO:0000256" key="2">
    <source>
        <dbReference type="SAM" id="Phobius"/>
    </source>
</evidence>
<dbReference type="InterPro" id="IPR024079">
    <property type="entry name" value="MetalloPept_cat_dom_sf"/>
</dbReference>
<comment type="similarity">
    <text evidence="1">Belongs to the peptidase M13 family.</text>
</comment>
<evidence type="ECO:0000313" key="4">
    <source>
        <dbReference type="EMBL" id="CAJ0602178.1"/>
    </source>
</evidence>
<dbReference type="SUPFAM" id="SSF55486">
    <property type="entry name" value="Metalloproteases ('zincins'), catalytic domain"/>
    <property type="match status" value="1"/>
</dbReference>
<keyword evidence="2" id="KW-0472">Membrane</keyword>
<keyword evidence="5" id="KW-1185">Reference proteome</keyword>
<evidence type="ECO:0000256" key="1">
    <source>
        <dbReference type="ARBA" id="ARBA00007357"/>
    </source>
</evidence>
<name>A0AA36M950_CYLNA</name>
<dbReference type="GO" id="GO:0004222">
    <property type="term" value="F:metalloendopeptidase activity"/>
    <property type="evidence" value="ECO:0007669"/>
    <property type="project" value="InterPro"/>
</dbReference>
<dbReference type="PROSITE" id="PS51885">
    <property type="entry name" value="NEPRILYSIN"/>
    <property type="match status" value="1"/>
</dbReference>
<gene>
    <name evidence="4" type="ORF">CYNAS_LOCUS14161</name>
</gene>
<dbReference type="InterPro" id="IPR008753">
    <property type="entry name" value="Peptidase_M13_N"/>
</dbReference>
<dbReference type="Pfam" id="PF05649">
    <property type="entry name" value="Peptidase_M13_N"/>
    <property type="match status" value="1"/>
</dbReference>
<evidence type="ECO:0000313" key="5">
    <source>
        <dbReference type="Proteomes" id="UP001176961"/>
    </source>
</evidence>
<keyword evidence="2" id="KW-1133">Transmembrane helix</keyword>
<dbReference type="Proteomes" id="UP001176961">
    <property type="component" value="Unassembled WGS sequence"/>
</dbReference>
<dbReference type="GO" id="GO:0016485">
    <property type="term" value="P:protein processing"/>
    <property type="evidence" value="ECO:0007669"/>
    <property type="project" value="TreeGrafter"/>
</dbReference>
<dbReference type="EMBL" id="CATQJL010000305">
    <property type="protein sequence ID" value="CAJ0602178.1"/>
    <property type="molecule type" value="Genomic_DNA"/>
</dbReference>
<feature type="transmembrane region" description="Helical" evidence="2">
    <location>
        <begin position="99"/>
        <end position="121"/>
    </location>
</feature>
<dbReference type="PANTHER" id="PTHR11733:SF206">
    <property type="entry name" value="PEPTIDASE M13 N-TERMINAL DOMAIN-CONTAINING PROTEIN"/>
    <property type="match status" value="1"/>
</dbReference>
<feature type="domain" description="Peptidase M13 N-terminal" evidence="3">
    <location>
        <begin position="158"/>
        <end position="449"/>
    </location>
</feature>
<dbReference type="AlphaFoldDB" id="A0AA36M950"/>
<dbReference type="InterPro" id="IPR000718">
    <property type="entry name" value="Peptidase_M13"/>
</dbReference>
<protein>
    <recommendedName>
        <fullName evidence="3">Peptidase M13 N-terminal domain-containing protein</fullName>
    </recommendedName>
</protein>
<sequence length="762" mass="86410">MSQYSPSFGTSPLPPASPQLVAEAPIAEPEPDIVDYGLDNNIERTIEEDVLEVLDNVKNGLDTYRAEPCKSSPSIPQQSLSFPKAVEGCHKAPCSKCNLWLSALLGLFFLLSIGLFIVWAITSRGFSNLGSIPRVCTSRDCIDTAFRFTNNIDDTVDPCENFYRYSCGKYHSQDLEKQKSFAQIQEEATHRALYGLLSSSDSNDTSRSARLARDVFASCMNTDQRTKAGYAPLLDRLRNLPCGPLLSGCNFNPGTYSWERHSGMLGWYAGQYNLVVFDTDVHPQERTQITLQFRPPDLSKIVDPVRDDLIRLANPGPTEFDTLLQVQLKQSLAKTTLLKLIQPDEKQRQNMLEEVSDLMVDIYKISTGTPSNITYMTFDQLKRAVPQIAWDNLLYAELSTVMKLADTSTISVINLVYFEQLALVASRHSAQALANYLVVAAARHLEQYIYNDEPSWIQCVENLKLFEPVQKLYILSRSNDYKLEKIKFYLMDIKRMFILSHQAKFLRYLGEINRIAFLVGYPRRLTDENLVWKPLATMVADPNDYFGTIIRLLKQQSTYRLSQVGTYLDTDDSTTFDVLLPTLQFNPQLSTMVVPLAFLQAPISYPKNDAPKYSIYGSLGVTVNHFLAKLIWPRVERGSQKQCLVNIFRGYLSTLYRNNADFEDEILRTIELSDALDTTSYSYIALNGNNTTREQKLPGFDNFDDVQNMMMTFGTMFCNRDGAQPGSPYEAMINTVATNTKLLSQHFKCLNSSAIFYRRQCL</sequence>
<dbReference type="GO" id="GO:0005886">
    <property type="term" value="C:plasma membrane"/>
    <property type="evidence" value="ECO:0007669"/>
    <property type="project" value="TreeGrafter"/>
</dbReference>
<keyword evidence="2" id="KW-0812">Transmembrane</keyword>
<proteinExistence type="inferred from homology"/>
<dbReference type="Gene3D" id="3.40.390.10">
    <property type="entry name" value="Collagenase (Catalytic Domain)"/>
    <property type="match status" value="1"/>
</dbReference>
<dbReference type="PANTHER" id="PTHR11733">
    <property type="entry name" value="ZINC METALLOPROTEASE FAMILY M13 NEPRILYSIN-RELATED"/>
    <property type="match status" value="1"/>
</dbReference>
<dbReference type="InterPro" id="IPR042089">
    <property type="entry name" value="Peptidase_M13_dom_2"/>
</dbReference>
<reference evidence="4" key="1">
    <citation type="submission" date="2023-07" db="EMBL/GenBank/DDBJ databases">
        <authorList>
            <consortium name="CYATHOMIX"/>
        </authorList>
    </citation>
    <scope>NUCLEOTIDE SEQUENCE</scope>
    <source>
        <strain evidence="4">N/A</strain>
    </source>
</reference>